<comment type="caution">
    <text evidence="5">The sequence shown here is derived from an EMBL/GenBank/DDBJ whole genome shotgun (WGS) entry which is preliminary data.</text>
</comment>
<keyword evidence="4" id="KW-0812">Transmembrane</keyword>
<reference evidence="5 6" key="1">
    <citation type="submission" date="2023-02" db="EMBL/GenBank/DDBJ databases">
        <title>LHISI_Scaffold_Assembly.</title>
        <authorList>
            <person name="Stuart O.P."/>
            <person name="Cleave R."/>
            <person name="Magrath M.J.L."/>
            <person name="Mikheyev A.S."/>
        </authorList>
    </citation>
    <scope>NUCLEOTIDE SEQUENCE [LARGE SCALE GENOMIC DNA]</scope>
    <source>
        <strain evidence="5">Daus_M_001</strain>
        <tissue evidence="5">Leg muscle</tissue>
    </source>
</reference>
<evidence type="ECO:0000256" key="4">
    <source>
        <dbReference type="SAM" id="Phobius"/>
    </source>
</evidence>
<keyword evidence="4" id="KW-0472">Membrane</keyword>
<feature type="transmembrane region" description="Helical" evidence="4">
    <location>
        <begin position="449"/>
        <end position="474"/>
    </location>
</feature>
<dbReference type="InterPro" id="IPR002213">
    <property type="entry name" value="UDP_glucos_trans"/>
</dbReference>
<evidence type="ECO:0000313" key="5">
    <source>
        <dbReference type="EMBL" id="KAJ8883366.1"/>
    </source>
</evidence>
<name>A0ABQ9HGC2_9NEOP</name>
<evidence type="ECO:0000256" key="3">
    <source>
        <dbReference type="ARBA" id="ARBA00022679"/>
    </source>
</evidence>
<organism evidence="5 6">
    <name type="scientific">Dryococelus australis</name>
    <dbReference type="NCBI Taxonomy" id="614101"/>
    <lineage>
        <taxon>Eukaryota</taxon>
        <taxon>Metazoa</taxon>
        <taxon>Ecdysozoa</taxon>
        <taxon>Arthropoda</taxon>
        <taxon>Hexapoda</taxon>
        <taxon>Insecta</taxon>
        <taxon>Pterygota</taxon>
        <taxon>Neoptera</taxon>
        <taxon>Polyneoptera</taxon>
        <taxon>Phasmatodea</taxon>
        <taxon>Verophasmatodea</taxon>
        <taxon>Anareolatae</taxon>
        <taxon>Phasmatidae</taxon>
        <taxon>Eurycanthinae</taxon>
        <taxon>Dryococelus</taxon>
    </lineage>
</organism>
<dbReference type="Proteomes" id="UP001159363">
    <property type="component" value="Chromosome 4"/>
</dbReference>
<sequence length="569" mass="63433">MCKNIPGTRTHKAMRHFDEFLGCTDDTINTTAAEGSAVIRESHLAEARQSGKSGAVRDIGEEDRRRRVIARRRRTRSYKAGNAMMGATLARMPAAMADLAQAFTESGIVMKTFKEQLLVCFLSTLLLLELDCTRILAVFDVHAEIHFLMAEALMKTLAAREETCAELTDNDVSGSLLSFMDNVNIDMFDTLNAICATRIFLTHYAETCWKTMQHSNARALLKSNQSFDLVITEIFTCKCAIGFAYKFRFPFISIDTSVGFPWTQGRVGNPGHPAYIANYFLPFSSKMTFWHRATNMLYSIMLKSGYYYFSTLPINKFLKGIFGGDIPTLENTSLVLVKIHFSITGPRPTVPNYVEVAGLQIKVPKDLPQLFALLEIMVTHKANNRLLPDRPFTISSTFTTIGTTIMTTHTPVSTKISITINTTNSTAHSNMHSTTGNTVRVCAVQSAQLVAVLIVVLIVMLIVVLIVVHVVLIAKDQSGSSQLSALIEVKKFMEEAERGVVYSSLGTVLKVQTLPPKFLSALMSAFAALPERVVMKYTGRYLPGEPDNVMTRKWLPRQDILREYVFIEQ</sequence>
<dbReference type="InterPro" id="IPR050271">
    <property type="entry name" value="UDP-glycosyltransferase"/>
</dbReference>
<dbReference type="Gene3D" id="3.40.50.2000">
    <property type="entry name" value="Glycogen Phosphorylase B"/>
    <property type="match status" value="1"/>
</dbReference>
<evidence type="ECO:0000313" key="6">
    <source>
        <dbReference type="Proteomes" id="UP001159363"/>
    </source>
</evidence>
<gene>
    <name evidence="5" type="ORF">PR048_015209</name>
</gene>
<comment type="similarity">
    <text evidence="1">Belongs to the UDP-glycosyltransferase family.</text>
</comment>
<dbReference type="PANTHER" id="PTHR48043:SF145">
    <property type="entry name" value="FI06409P-RELATED"/>
    <property type="match status" value="1"/>
</dbReference>
<proteinExistence type="inferred from homology"/>
<protein>
    <submittedName>
        <fullName evidence="5">Uncharacterized protein</fullName>
    </submittedName>
</protein>
<keyword evidence="2" id="KW-0328">Glycosyltransferase</keyword>
<keyword evidence="3" id="KW-0808">Transferase</keyword>
<dbReference type="SUPFAM" id="SSF53756">
    <property type="entry name" value="UDP-Glycosyltransferase/glycogen phosphorylase"/>
    <property type="match status" value="2"/>
</dbReference>
<dbReference type="Pfam" id="PF00201">
    <property type="entry name" value="UDPGT"/>
    <property type="match status" value="2"/>
</dbReference>
<dbReference type="EMBL" id="JARBHB010000005">
    <property type="protein sequence ID" value="KAJ8883366.1"/>
    <property type="molecule type" value="Genomic_DNA"/>
</dbReference>
<keyword evidence="4" id="KW-1133">Transmembrane helix</keyword>
<dbReference type="PANTHER" id="PTHR48043">
    <property type="entry name" value="EG:EG0003.4 PROTEIN-RELATED"/>
    <property type="match status" value="1"/>
</dbReference>
<keyword evidence="6" id="KW-1185">Reference proteome</keyword>
<evidence type="ECO:0000256" key="2">
    <source>
        <dbReference type="ARBA" id="ARBA00022676"/>
    </source>
</evidence>
<accession>A0ABQ9HGC2</accession>
<evidence type="ECO:0000256" key="1">
    <source>
        <dbReference type="ARBA" id="ARBA00009995"/>
    </source>
</evidence>